<evidence type="ECO:0000256" key="1">
    <source>
        <dbReference type="SAM" id="MobiDB-lite"/>
    </source>
</evidence>
<dbReference type="Pfam" id="PF05258">
    <property type="entry name" value="DciA"/>
    <property type="match status" value="1"/>
</dbReference>
<gene>
    <name evidence="2" type="ORF">K8V08_12170</name>
</gene>
<feature type="compositionally biased region" description="Basic and acidic residues" evidence="1">
    <location>
        <begin position="28"/>
        <end position="40"/>
    </location>
</feature>
<dbReference type="AlphaFoldDB" id="A0A921MGT8"/>
<accession>A0A921MGT8</accession>
<evidence type="ECO:0000313" key="2">
    <source>
        <dbReference type="EMBL" id="HJG81156.1"/>
    </source>
</evidence>
<feature type="region of interest" description="Disordered" evidence="1">
    <location>
        <begin position="1"/>
        <end position="84"/>
    </location>
</feature>
<dbReference type="PANTHER" id="PTHR36456:SF1">
    <property type="entry name" value="UPF0232 PROTEIN SCO3875"/>
    <property type="match status" value="1"/>
</dbReference>
<organism evidence="2 3">
    <name type="scientific">Brevibacterium senegalense</name>
    <dbReference type="NCBI Taxonomy" id="1033736"/>
    <lineage>
        <taxon>Bacteria</taxon>
        <taxon>Bacillati</taxon>
        <taxon>Actinomycetota</taxon>
        <taxon>Actinomycetes</taxon>
        <taxon>Micrococcales</taxon>
        <taxon>Brevibacteriaceae</taxon>
        <taxon>Brevibacterium</taxon>
    </lineage>
</organism>
<evidence type="ECO:0000313" key="3">
    <source>
        <dbReference type="Proteomes" id="UP000784435"/>
    </source>
</evidence>
<dbReference type="Proteomes" id="UP000784435">
    <property type="component" value="Unassembled WGS sequence"/>
</dbReference>
<name>A0A921MGT8_9MICO</name>
<feature type="compositionally biased region" description="Basic and acidic residues" evidence="1">
    <location>
        <begin position="49"/>
        <end position="64"/>
    </location>
</feature>
<comment type="caution">
    <text evidence="2">The sequence shown here is derived from an EMBL/GenBank/DDBJ whole genome shotgun (WGS) entry which is preliminary data.</text>
</comment>
<dbReference type="InterPro" id="IPR007922">
    <property type="entry name" value="DciA-like"/>
</dbReference>
<sequence>MSAEQGTAGGLGAEDRTRAPLSGAALEALDRARRMADIEARPGSGRWRGGGDGRRDAADRDPHGRPGQVAYTGSGTDPRDPRSVGGLFAKLAHRRGWESSLDVAQVTSRWPELVGPDVAAHCVVERFEPPTLVVRTSSTTWATQLRILKDGLLDKIERQMGRRVVEDIEIHGPVQRSFTRGRKSVRGRGPRDTWG</sequence>
<reference evidence="2" key="2">
    <citation type="submission" date="2021-09" db="EMBL/GenBank/DDBJ databases">
        <authorList>
            <person name="Gilroy R."/>
        </authorList>
    </citation>
    <scope>NUCLEOTIDE SEQUENCE</scope>
    <source>
        <strain evidence="2">ChiGjej5B5-7349</strain>
    </source>
</reference>
<proteinExistence type="predicted"/>
<dbReference type="PANTHER" id="PTHR36456">
    <property type="entry name" value="UPF0232 PROTEIN SCO3875"/>
    <property type="match status" value="1"/>
</dbReference>
<protein>
    <submittedName>
        <fullName evidence="2">DciA family protein</fullName>
    </submittedName>
</protein>
<dbReference type="EMBL" id="DYUK01000269">
    <property type="protein sequence ID" value="HJG81156.1"/>
    <property type="molecule type" value="Genomic_DNA"/>
</dbReference>
<reference evidence="2" key="1">
    <citation type="journal article" date="2021" name="PeerJ">
        <title>Extensive microbial diversity within the chicken gut microbiome revealed by metagenomics and culture.</title>
        <authorList>
            <person name="Gilroy R."/>
            <person name="Ravi A."/>
            <person name="Getino M."/>
            <person name="Pursley I."/>
            <person name="Horton D.L."/>
            <person name="Alikhan N.F."/>
            <person name="Baker D."/>
            <person name="Gharbi K."/>
            <person name="Hall N."/>
            <person name="Watson M."/>
            <person name="Adriaenssens E.M."/>
            <person name="Foster-Nyarko E."/>
            <person name="Jarju S."/>
            <person name="Secka A."/>
            <person name="Antonio M."/>
            <person name="Oren A."/>
            <person name="Chaudhuri R.R."/>
            <person name="La Ragione R."/>
            <person name="Hildebrand F."/>
            <person name="Pallen M.J."/>
        </authorList>
    </citation>
    <scope>NUCLEOTIDE SEQUENCE</scope>
    <source>
        <strain evidence="2">ChiGjej5B5-7349</strain>
    </source>
</reference>